<dbReference type="EMBL" id="JACHLI010000001">
    <property type="protein sequence ID" value="MBB4861449.1"/>
    <property type="molecule type" value="Genomic_DNA"/>
</dbReference>
<organism evidence="1 2">
    <name type="scientific">Pseudomonas nitroreducens</name>
    <dbReference type="NCBI Taxonomy" id="46680"/>
    <lineage>
        <taxon>Bacteria</taxon>
        <taxon>Pseudomonadati</taxon>
        <taxon>Pseudomonadota</taxon>
        <taxon>Gammaproteobacteria</taxon>
        <taxon>Pseudomonadales</taxon>
        <taxon>Pseudomonadaceae</taxon>
        <taxon>Pseudomonas</taxon>
    </lineage>
</organism>
<dbReference type="AlphaFoldDB" id="A0A7W7KER0"/>
<reference evidence="1 2" key="1">
    <citation type="submission" date="2020-08" db="EMBL/GenBank/DDBJ databases">
        <title>Functional genomics of gut bacteria from endangered species of beetles.</title>
        <authorList>
            <person name="Carlos-Shanley C."/>
        </authorList>
    </citation>
    <scope>NUCLEOTIDE SEQUENCE [LARGE SCALE GENOMIC DNA]</scope>
    <source>
        <strain evidence="1 2">S00179</strain>
    </source>
</reference>
<accession>A0A7W7KER0</accession>
<comment type="caution">
    <text evidence="1">The sequence shown here is derived from an EMBL/GenBank/DDBJ whole genome shotgun (WGS) entry which is preliminary data.</text>
</comment>
<evidence type="ECO:0000313" key="2">
    <source>
        <dbReference type="Proteomes" id="UP000566995"/>
    </source>
</evidence>
<dbReference type="Proteomes" id="UP000566995">
    <property type="component" value="Unassembled WGS sequence"/>
</dbReference>
<proteinExistence type="predicted"/>
<evidence type="ECO:0000313" key="1">
    <source>
        <dbReference type="EMBL" id="MBB4861449.1"/>
    </source>
</evidence>
<protein>
    <submittedName>
        <fullName evidence="1">Uncharacterized protein</fullName>
    </submittedName>
</protein>
<name>A0A7W7KER0_PSENT</name>
<gene>
    <name evidence="1" type="ORF">HNP46_000260</name>
</gene>
<sequence length="134" mass="15072">MTTKANLEEMVKDLDALTHLECDGLSHQIVHRLTTLGVSCQLFSGIVTLGNHVVRPHYWVVVGDLIIDYRVRRWMQNDPEAPHGVFHPAETDAEYDGIEAKKLTLPTGLMEFLAIPDDVFLAKLAEQTGMNFKD</sequence>
<dbReference type="RefSeq" id="WP_184585713.1">
    <property type="nucleotide sequence ID" value="NZ_JACHLI010000001.1"/>
</dbReference>